<dbReference type="AlphaFoldDB" id="A0AAU7KL98"/>
<proteinExistence type="predicted"/>
<name>A0AAU7KL98_9GAMM</name>
<protein>
    <submittedName>
        <fullName evidence="3">Thioesterase domain-containing protein</fullName>
    </submittedName>
</protein>
<dbReference type="InterPro" id="IPR012660">
    <property type="entry name" value="YiiD_C"/>
</dbReference>
<organism evidence="3">
    <name type="scientific">Halomonas sp. RT37</name>
    <dbReference type="NCBI Taxonomy" id="2950872"/>
    <lineage>
        <taxon>Bacteria</taxon>
        <taxon>Pseudomonadati</taxon>
        <taxon>Pseudomonadota</taxon>
        <taxon>Gammaproteobacteria</taxon>
        <taxon>Oceanospirillales</taxon>
        <taxon>Halomonadaceae</taxon>
        <taxon>Halomonas</taxon>
    </lineage>
</organism>
<evidence type="ECO:0000256" key="1">
    <source>
        <dbReference type="SAM" id="MobiDB-lite"/>
    </source>
</evidence>
<dbReference type="RefSeq" id="WP_108131654.1">
    <property type="nucleotide sequence ID" value="NZ_CP098827.1"/>
</dbReference>
<evidence type="ECO:0000259" key="2">
    <source>
        <dbReference type="Pfam" id="PF09500"/>
    </source>
</evidence>
<dbReference type="EMBL" id="CP098827">
    <property type="protein sequence ID" value="XBO72297.1"/>
    <property type="molecule type" value="Genomic_DNA"/>
</dbReference>
<feature type="domain" description="Thioesterase putative" evidence="2">
    <location>
        <begin position="33"/>
        <end position="191"/>
    </location>
</feature>
<dbReference type="Gene3D" id="3.10.129.10">
    <property type="entry name" value="Hotdog Thioesterase"/>
    <property type="match status" value="1"/>
</dbReference>
<gene>
    <name evidence="3" type="ORF">NFG58_06210</name>
</gene>
<dbReference type="InterPro" id="IPR029069">
    <property type="entry name" value="HotDog_dom_sf"/>
</dbReference>
<evidence type="ECO:0000313" key="3">
    <source>
        <dbReference type="EMBL" id="XBO72297.1"/>
    </source>
</evidence>
<feature type="region of interest" description="Disordered" evidence="1">
    <location>
        <begin position="130"/>
        <end position="150"/>
    </location>
</feature>
<reference evidence="3" key="1">
    <citation type="submission" date="2022-06" db="EMBL/GenBank/DDBJ databases">
        <title>A novel DMS-producing enzyme.</title>
        <authorList>
            <person name="Zhang Y."/>
        </authorList>
    </citation>
    <scope>NUCLEOTIDE SEQUENCE</scope>
    <source>
        <strain evidence="3">RT37</strain>
    </source>
</reference>
<dbReference type="Pfam" id="PF09500">
    <property type="entry name" value="YiiD_C"/>
    <property type="match status" value="1"/>
</dbReference>
<sequence length="200" mass="21397">MDELIRRVGTAHPRPVLPPEGGEDDPGAFLDWLGEAIPLVGSLGITRMARDQDSLRWELALTPNLNDKGTGFGGSLAAQTTLLGWCWTTLWLRRRGYNRDVVVAEASQRFLAPVTGDYRLICRPEASSSADVDASGAAGPGSAGQVSRETGAEAALEQRLAERGKGRIALVQQLWCGDTLCLEARGDYAVLASEPPIAAR</sequence>
<accession>A0AAU7KL98</accession>
<feature type="region of interest" description="Disordered" evidence="1">
    <location>
        <begin position="1"/>
        <end position="23"/>
    </location>
</feature>
<dbReference type="SUPFAM" id="SSF54637">
    <property type="entry name" value="Thioesterase/thiol ester dehydrase-isomerase"/>
    <property type="match status" value="1"/>
</dbReference>